<dbReference type="InterPro" id="IPR014729">
    <property type="entry name" value="Rossmann-like_a/b/a_fold"/>
</dbReference>
<gene>
    <name evidence="10" type="ORF">G3I74_13385</name>
</gene>
<dbReference type="Gene3D" id="1.25.40.80">
    <property type="match status" value="1"/>
</dbReference>
<dbReference type="AlphaFoldDB" id="A0A845UXZ3"/>
<dbReference type="Pfam" id="PF00875">
    <property type="entry name" value="DNA_photolyase"/>
    <property type="match status" value="1"/>
</dbReference>
<feature type="site" description="Electron transfer via tryptophanyl radical" evidence="7">
    <location>
        <position position="307"/>
    </location>
</feature>
<dbReference type="RefSeq" id="WP_164212101.1">
    <property type="nucleotide sequence ID" value="NZ_JAAGSC010000043.1"/>
</dbReference>
<dbReference type="PRINTS" id="PR00147">
    <property type="entry name" value="DNAPHOTLYASE"/>
</dbReference>
<keyword evidence="5 8" id="KW-0157">Chromophore</keyword>
<dbReference type="GO" id="GO:0071949">
    <property type="term" value="F:FAD binding"/>
    <property type="evidence" value="ECO:0007669"/>
    <property type="project" value="TreeGrafter"/>
</dbReference>
<evidence type="ECO:0000256" key="8">
    <source>
        <dbReference type="RuleBase" id="RU004182"/>
    </source>
</evidence>
<feature type="site" description="Electron transfer via tryptophanyl radical" evidence="7">
    <location>
        <position position="386"/>
    </location>
</feature>
<protein>
    <submittedName>
        <fullName evidence="10">Deoxyribodipyrimidine photo-lyase</fullName>
    </submittedName>
</protein>
<organism evidence="10 11">
    <name type="scientific">Wenzhouxiangella limi</name>
    <dbReference type="NCBI Taxonomy" id="2707351"/>
    <lineage>
        <taxon>Bacteria</taxon>
        <taxon>Pseudomonadati</taxon>
        <taxon>Pseudomonadota</taxon>
        <taxon>Gammaproteobacteria</taxon>
        <taxon>Chromatiales</taxon>
        <taxon>Wenzhouxiangellaceae</taxon>
        <taxon>Wenzhouxiangella</taxon>
    </lineage>
</organism>
<dbReference type="GO" id="GO:0006950">
    <property type="term" value="P:response to stress"/>
    <property type="evidence" value="ECO:0007669"/>
    <property type="project" value="UniProtKB-ARBA"/>
</dbReference>
<feature type="domain" description="Photolyase/cryptochrome alpha/beta" evidence="9">
    <location>
        <begin position="3"/>
        <end position="132"/>
    </location>
</feature>
<keyword evidence="3 6" id="KW-0285">Flavoprotein</keyword>
<evidence type="ECO:0000313" key="10">
    <source>
        <dbReference type="EMBL" id="NDY96723.1"/>
    </source>
</evidence>
<dbReference type="InterPro" id="IPR002081">
    <property type="entry name" value="Cryptochrome/DNA_photolyase_1"/>
</dbReference>
<dbReference type="Pfam" id="PF03441">
    <property type="entry name" value="FAD_binding_7"/>
    <property type="match status" value="1"/>
</dbReference>
<keyword evidence="4 6" id="KW-0274">FAD</keyword>
<dbReference type="EMBL" id="JAAGSC010000043">
    <property type="protein sequence ID" value="NDY96723.1"/>
    <property type="molecule type" value="Genomic_DNA"/>
</dbReference>
<dbReference type="GO" id="GO:0009416">
    <property type="term" value="P:response to light stimulus"/>
    <property type="evidence" value="ECO:0007669"/>
    <property type="project" value="TreeGrafter"/>
</dbReference>
<evidence type="ECO:0000256" key="4">
    <source>
        <dbReference type="ARBA" id="ARBA00022827"/>
    </source>
</evidence>
<dbReference type="GO" id="GO:0003677">
    <property type="term" value="F:DNA binding"/>
    <property type="evidence" value="ECO:0007669"/>
    <property type="project" value="TreeGrafter"/>
</dbReference>
<dbReference type="PROSITE" id="PS51645">
    <property type="entry name" value="PHR_CRY_ALPHA_BETA"/>
    <property type="match status" value="1"/>
</dbReference>
<dbReference type="SUPFAM" id="SSF52425">
    <property type="entry name" value="Cryptochrome/photolyase, N-terminal domain"/>
    <property type="match status" value="1"/>
</dbReference>
<dbReference type="InterPro" id="IPR036155">
    <property type="entry name" value="Crypto/Photolyase_N_sf"/>
</dbReference>
<comment type="similarity">
    <text evidence="8">Belongs to the DNA photolyase family.</text>
</comment>
<evidence type="ECO:0000256" key="1">
    <source>
        <dbReference type="ARBA" id="ARBA00001932"/>
    </source>
</evidence>
<evidence type="ECO:0000259" key="9">
    <source>
        <dbReference type="PROSITE" id="PS51645"/>
    </source>
</evidence>
<comment type="caution">
    <text evidence="10">The sequence shown here is derived from an EMBL/GenBank/DDBJ whole genome shotgun (WGS) entry which is preliminary data.</text>
</comment>
<evidence type="ECO:0000256" key="7">
    <source>
        <dbReference type="PIRSR" id="PIRSR602081-2"/>
    </source>
</evidence>
<dbReference type="SUPFAM" id="SSF48173">
    <property type="entry name" value="Cryptochrome/photolyase FAD-binding domain"/>
    <property type="match status" value="1"/>
</dbReference>
<dbReference type="GO" id="GO:0006139">
    <property type="term" value="P:nucleobase-containing compound metabolic process"/>
    <property type="evidence" value="ECO:0007669"/>
    <property type="project" value="UniProtKB-ARBA"/>
</dbReference>
<reference evidence="10 11" key="1">
    <citation type="submission" date="2020-02" db="EMBL/GenBank/DDBJ databases">
        <authorList>
            <person name="Zhang X.-Y."/>
        </authorList>
    </citation>
    <scope>NUCLEOTIDE SEQUENCE [LARGE SCALE GENOMIC DNA]</scope>
    <source>
        <strain evidence="10 11">C33</strain>
    </source>
</reference>
<dbReference type="PANTHER" id="PTHR11455:SF9">
    <property type="entry name" value="CRYPTOCHROME CIRCADIAN CLOCK 5 ISOFORM X1"/>
    <property type="match status" value="1"/>
</dbReference>
<evidence type="ECO:0000256" key="5">
    <source>
        <dbReference type="ARBA" id="ARBA00022991"/>
    </source>
</evidence>
<feature type="binding site" evidence="6">
    <location>
        <begin position="237"/>
        <end position="241"/>
    </location>
    <ligand>
        <name>FAD</name>
        <dbReference type="ChEBI" id="CHEBI:57692"/>
    </ligand>
</feature>
<keyword evidence="11" id="KW-1185">Reference proteome</keyword>
<feature type="binding site" evidence="6">
    <location>
        <position position="273"/>
    </location>
    <ligand>
        <name>FAD</name>
        <dbReference type="ChEBI" id="CHEBI:57692"/>
    </ligand>
</feature>
<dbReference type="Gene3D" id="1.10.579.10">
    <property type="entry name" value="DNA Cyclobutane Dipyrimidine Photolyase, subunit A, domain 3"/>
    <property type="match status" value="1"/>
</dbReference>
<feature type="binding site" evidence="6">
    <location>
        <begin position="376"/>
        <end position="378"/>
    </location>
    <ligand>
        <name>FAD</name>
        <dbReference type="ChEBI" id="CHEBI:57692"/>
    </ligand>
</feature>
<feature type="site" description="Electron transfer via tryptophanyl radical" evidence="7">
    <location>
        <position position="363"/>
    </location>
</feature>
<evidence type="ECO:0000256" key="2">
    <source>
        <dbReference type="ARBA" id="ARBA00005862"/>
    </source>
</evidence>
<comment type="cofactor">
    <cofactor evidence="1">
        <name>(6R)-5,10-methylene-5,6,7,8-tetrahydrofolate</name>
        <dbReference type="ChEBI" id="CHEBI:15636"/>
    </cofactor>
</comment>
<dbReference type="InterPro" id="IPR036134">
    <property type="entry name" value="Crypto/Photolyase_FAD-like_sf"/>
</dbReference>
<name>A0A845UXZ3_9GAMM</name>
<accession>A0A845UXZ3</accession>
<proteinExistence type="inferred from homology"/>
<evidence type="ECO:0000256" key="6">
    <source>
        <dbReference type="PIRSR" id="PIRSR602081-1"/>
    </source>
</evidence>
<sequence>MTSTAIVWFRRDLRLADNAALDRARKEHDRVVPVFVWDPDAEGAWAPGAASRWWLHHALCHLDQRLGQRDSRLIIASGDTATELERIRRVTGAGAVYWNRLYEPAFVERDRTLKANLRAAGMRAVSCAGALLFEPWEILKPDESPYLVFTPFWKQMQKRWSAPGAFAEPRTLPPPARWPASMPVADLKLPAEDNWAKDFSRRWEPGELPARRRLDTFVAEAVASYEKDRDRPGCHGTSRLSPHLHFGEVSPGQVVRALDESGQLPVGQGRWSFLREIAWREFSAHLLFHHPALPDRPLKAQFEAFPWREKIDYADDLTAWQRGRTGVPMVDAGMRELWQTGWMHNRVRMIVASFLTKNLLIPWTEGARWFWETLVDADLANNTAGWQWTAGCGADAAPYFRVFNPVLQGQKFDPQGHYVRRWCPELAEESDRDLHEPSAGEVEATAAPIVDLKDSRKRALAAYDRIKKT</sequence>
<keyword evidence="10" id="KW-0456">Lyase</keyword>
<dbReference type="InterPro" id="IPR006050">
    <property type="entry name" value="DNA_photolyase_N"/>
</dbReference>
<comment type="cofactor">
    <cofactor evidence="6">
        <name>FAD</name>
        <dbReference type="ChEBI" id="CHEBI:57692"/>
    </cofactor>
    <text evidence="6">Binds 1 FAD per subunit.</text>
</comment>
<dbReference type="PROSITE" id="PS00394">
    <property type="entry name" value="DNA_PHOTOLYASES_1_1"/>
    <property type="match status" value="1"/>
</dbReference>
<evidence type="ECO:0000256" key="3">
    <source>
        <dbReference type="ARBA" id="ARBA00022630"/>
    </source>
</evidence>
<comment type="similarity">
    <text evidence="2">Belongs to the DNA photolyase class-1 family.</text>
</comment>
<dbReference type="Proteomes" id="UP000484885">
    <property type="component" value="Unassembled WGS sequence"/>
</dbReference>
<dbReference type="InterPro" id="IPR018394">
    <property type="entry name" value="DNA_photolyase_1_CS_C"/>
</dbReference>
<dbReference type="Gene3D" id="3.40.50.620">
    <property type="entry name" value="HUPs"/>
    <property type="match status" value="1"/>
</dbReference>
<dbReference type="GO" id="GO:0003904">
    <property type="term" value="F:deoxyribodipyrimidine photo-lyase activity"/>
    <property type="evidence" value="ECO:0007669"/>
    <property type="project" value="TreeGrafter"/>
</dbReference>
<dbReference type="PANTHER" id="PTHR11455">
    <property type="entry name" value="CRYPTOCHROME"/>
    <property type="match status" value="1"/>
</dbReference>
<evidence type="ECO:0000313" key="11">
    <source>
        <dbReference type="Proteomes" id="UP000484885"/>
    </source>
</evidence>
<dbReference type="InterPro" id="IPR005101">
    <property type="entry name" value="Cryptochr/Photolyase_FAD-bd"/>
</dbReference>
<feature type="binding site" evidence="6">
    <location>
        <position position="225"/>
    </location>
    <ligand>
        <name>FAD</name>
        <dbReference type="ChEBI" id="CHEBI:57692"/>
    </ligand>
</feature>